<proteinExistence type="predicted"/>
<accession>A0AA37V8L4</accession>
<evidence type="ECO:0000256" key="3">
    <source>
        <dbReference type="ARBA" id="ARBA00022692"/>
    </source>
</evidence>
<dbReference type="Proteomes" id="UP001161325">
    <property type="component" value="Unassembled WGS sequence"/>
</dbReference>
<comment type="caution">
    <text evidence="7">The sequence shown here is derived from an EMBL/GenBank/DDBJ whole genome shotgun (WGS) entry which is preliminary data.</text>
</comment>
<gene>
    <name evidence="7" type="ORF">rosag_44240</name>
</gene>
<feature type="signal peptide" evidence="6">
    <location>
        <begin position="1"/>
        <end position="30"/>
    </location>
</feature>
<dbReference type="GO" id="GO:0009279">
    <property type="term" value="C:cell outer membrane"/>
    <property type="evidence" value="ECO:0007669"/>
    <property type="project" value="UniProtKB-SubCell"/>
</dbReference>
<evidence type="ECO:0000313" key="8">
    <source>
        <dbReference type="Proteomes" id="UP001161325"/>
    </source>
</evidence>
<protein>
    <submittedName>
        <fullName evidence="7">Membrane protein</fullName>
    </submittedName>
</protein>
<dbReference type="GO" id="GO:0015562">
    <property type="term" value="F:efflux transmembrane transporter activity"/>
    <property type="evidence" value="ECO:0007669"/>
    <property type="project" value="InterPro"/>
</dbReference>
<sequence length="509" mass="55264">MDAFRTLRRPAARAVSALLLAAPLSAQAPAAPMPTQAPAREPVGPTITLEETVDRALGNGPSARAARSARDAARWRERGFSAGLMPRLSFAGTLPSYRRAITPIVQPDGTIRYLSQRLTQSSAELRLEQPIAFTGGNVFVSSALERADITGNASGSRLWQSTPFTIGIEQSLFRPNNIAWNSREQDLQLTVAERAYVEAREDASAAAVTAFFDLYAAQMNLANAETNAAVNDSLFLLSKGRFEVGRIGENDLLQSELALLRARASADEARLARDRARSALNLLIGAPADAPVAVAPPAGAPALVAPDPDRAVAEAKRNSARPVELELQEVRAERALRTARLENGFGMTVRASYGYNQTAPIFNGAYQSLLNQQTANVGVEMPLVQWRAGKAAVEAARAEQDRVETQTRLARANQEQDARFSALQVAQAARQLALAAKADTVGEKRFDIAKNRYIIGRIAISDLFIAQSEKDAARTASIQALRQYWLAYYRLRRLTLFDFATNAPLRPDA</sequence>
<comment type="subcellular location">
    <subcellularLocation>
        <location evidence="1">Cell outer membrane</location>
    </subcellularLocation>
</comment>
<evidence type="ECO:0000256" key="1">
    <source>
        <dbReference type="ARBA" id="ARBA00004442"/>
    </source>
</evidence>
<dbReference type="InterPro" id="IPR051906">
    <property type="entry name" value="TolC-like"/>
</dbReference>
<dbReference type="EMBL" id="BRXS01000007">
    <property type="protein sequence ID" value="GLC27911.1"/>
    <property type="molecule type" value="Genomic_DNA"/>
</dbReference>
<keyword evidence="3" id="KW-0812">Transmembrane</keyword>
<organism evidence="7 8">
    <name type="scientific">Roseisolibacter agri</name>
    <dbReference type="NCBI Taxonomy" id="2014610"/>
    <lineage>
        <taxon>Bacteria</taxon>
        <taxon>Pseudomonadati</taxon>
        <taxon>Gemmatimonadota</taxon>
        <taxon>Gemmatimonadia</taxon>
        <taxon>Gemmatimonadales</taxon>
        <taxon>Gemmatimonadaceae</taxon>
        <taxon>Roseisolibacter</taxon>
    </lineage>
</organism>
<dbReference type="AlphaFoldDB" id="A0AA37V8L4"/>
<evidence type="ECO:0000256" key="6">
    <source>
        <dbReference type="SAM" id="SignalP"/>
    </source>
</evidence>
<dbReference type="PANTHER" id="PTHR30026">
    <property type="entry name" value="OUTER MEMBRANE PROTEIN TOLC"/>
    <property type="match status" value="1"/>
</dbReference>
<keyword evidence="6" id="KW-0732">Signal</keyword>
<dbReference type="SUPFAM" id="SSF56954">
    <property type="entry name" value="Outer membrane efflux proteins (OEP)"/>
    <property type="match status" value="1"/>
</dbReference>
<evidence type="ECO:0000256" key="4">
    <source>
        <dbReference type="ARBA" id="ARBA00023136"/>
    </source>
</evidence>
<dbReference type="GO" id="GO:0015288">
    <property type="term" value="F:porin activity"/>
    <property type="evidence" value="ECO:0007669"/>
    <property type="project" value="TreeGrafter"/>
</dbReference>
<dbReference type="Gene3D" id="1.20.1600.10">
    <property type="entry name" value="Outer membrane efflux proteins (OEP)"/>
    <property type="match status" value="1"/>
</dbReference>
<dbReference type="GO" id="GO:1990281">
    <property type="term" value="C:efflux pump complex"/>
    <property type="evidence" value="ECO:0007669"/>
    <property type="project" value="TreeGrafter"/>
</dbReference>
<keyword evidence="2" id="KW-1134">Transmembrane beta strand</keyword>
<dbReference type="PANTHER" id="PTHR30026:SF20">
    <property type="entry name" value="OUTER MEMBRANE PROTEIN TOLC"/>
    <property type="match status" value="1"/>
</dbReference>
<keyword evidence="5" id="KW-0998">Cell outer membrane</keyword>
<reference evidence="7" key="1">
    <citation type="submission" date="2022-08" db="EMBL/GenBank/DDBJ databases">
        <title>Draft genome sequencing of Roseisolibacter agri AW1220.</title>
        <authorList>
            <person name="Tobiishi Y."/>
            <person name="Tonouchi A."/>
        </authorList>
    </citation>
    <scope>NUCLEOTIDE SEQUENCE</scope>
    <source>
        <strain evidence="7">AW1220</strain>
    </source>
</reference>
<evidence type="ECO:0000313" key="7">
    <source>
        <dbReference type="EMBL" id="GLC27911.1"/>
    </source>
</evidence>
<evidence type="ECO:0000256" key="2">
    <source>
        <dbReference type="ARBA" id="ARBA00022452"/>
    </source>
</evidence>
<keyword evidence="8" id="KW-1185">Reference proteome</keyword>
<name>A0AA37V8L4_9BACT</name>
<feature type="chain" id="PRO_5041369091" evidence="6">
    <location>
        <begin position="31"/>
        <end position="509"/>
    </location>
</feature>
<keyword evidence="4" id="KW-0472">Membrane</keyword>
<evidence type="ECO:0000256" key="5">
    <source>
        <dbReference type="ARBA" id="ARBA00023237"/>
    </source>
</evidence>